<evidence type="ECO:0000313" key="2">
    <source>
        <dbReference type="Proteomes" id="UP001642483"/>
    </source>
</evidence>
<evidence type="ECO:0000313" key="1">
    <source>
        <dbReference type="EMBL" id="CAK8692552.1"/>
    </source>
</evidence>
<gene>
    <name evidence="1" type="ORF">CVLEPA_LOCUS25810</name>
</gene>
<reference evidence="1 2" key="1">
    <citation type="submission" date="2024-02" db="EMBL/GenBank/DDBJ databases">
        <authorList>
            <person name="Daric V."/>
            <person name="Darras S."/>
        </authorList>
    </citation>
    <scope>NUCLEOTIDE SEQUENCE [LARGE SCALE GENOMIC DNA]</scope>
</reference>
<name>A0ABP0GLC6_CLALP</name>
<sequence length="124" mass="14330">MTEVSSVIDETKPYWVVNKTVEQIIQEYTSLYSTCPLCEHIKVPKNNIGLHLRTVHLRFIIELLVDENLIYCLPCKLKCAPHVLRKKSTGILRGHYHCPFCEKILTRSHSFKGHTAGMYATQFI</sequence>
<proteinExistence type="predicted"/>
<comment type="caution">
    <text evidence="1">The sequence shown here is derived from an EMBL/GenBank/DDBJ whole genome shotgun (WGS) entry which is preliminary data.</text>
</comment>
<dbReference type="Proteomes" id="UP001642483">
    <property type="component" value="Unassembled WGS sequence"/>
</dbReference>
<keyword evidence="2" id="KW-1185">Reference proteome</keyword>
<organism evidence="1 2">
    <name type="scientific">Clavelina lepadiformis</name>
    <name type="common">Light-bulb sea squirt</name>
    <name type="synonym">Ascidia lepadiformis</name>
    <dbReference type="NCBI Taxonomy" id="159417"/>
    <lineage>
        <taxon>Eukaryota</taxon>
        <taxon>Metazoa</taxon>
        <taxon>Chordata</taxon>
        <taxon>Tunicata</taxon>
        <taxon>Ascidiacea</taxon>
        <taxon>Aplousobranchia</taxon>
        <taxon>Clavelinidae</taxon>
        <taxon>Clavelina</taxon>
    </lineage>
</organism>
<accession>A0ABP0GLC6</accession>
<dbReference type="EMBL" id="CAWYQH010000130">
    <property type="protein sequence ID" value="CAK8692552.1"/>
    <property type="molecule type" value="Genomic_DNA"/>
</dbReference>
<protein>
    <submittedName>
        <fullName evidence="1">Uncharacterized protein</fullName>
    </submittedName>
</protein>